<dbReference type="Proteomes" id="UP000189137">
    <property type="component" value="Unassembled WGS sequence"/>
</dbReference>
<dbReference type="EMBL" id="FUPS01000014">
    <property type="protein sequence ID" value="SJS98786.1"/>
    <property type="molecule type" value="Genomic_DNA"/>
</dbReference>
<evidence type="ECO:0000313" key="2">
    <source>
        <dbReference type="Proteomes" id="UP000189137"/>
    </source>
</evidence>
<sequence length="36" mass="4172">MKYIKHVDNGVMRAIGIDNYKPLLNIIKEKVNLESN</sequence>
<protein>
    <submittedName>
        <fullName evidence="1">Uncharacterized protein</fullName>
    </submittedName>
</protein>
<organism evidence="1 2">
    <name type="scientific">Clostridioides difficile</name>
    <name type="common">Peptoclostridium difficile</name>
    <dbReference type="NCBI Taxonomy" id="1496"/>
    <lineage>
        <taxon>Bacteria</taxon>
        <taxon>Bacillati</taxon>
        <taxon>Bacillota</taxon>
        <taxon>Clostridia</taxon>
        <taxon>Peptostreptococcales</taxon>
        <taxon>Peptostreptococcaceae</taxon>
        <taxon>Clostridioides</taxon>
    </lineage>
</organism>
<proteinExistence type="predicted"/>
<name>A0A9X8WRS2_CLODI</name>
<dbReference type="AlphaFoldDB" id="A0A9X8WRS2"/>
<gene>
    <name evidence="1" type="ORF">SAMEA3375112_03348</name>
</gene>
<accession>A0A9X8WRS2</accession>
<reference evidence="1 2" key="1">
    <citation type="submission" date="2017-02" db="EMBL/GenBank/DDBJ databases">
        <authorList>
            <consortium name="Pathogen Informatics"/>
        </authorList>
    </citation>
    <scope>NUCLEOTIDE SEQUENCE [LARGE SCALE GENOMIC DNA]</scope>
    <source>
        <strain evidence="1 2">VRECD0157</strain>
    </source>
</reference>
<dbReference type="RefSeq" id="WP_009900666.1">
    <property type="nucleotide sequence ID" value="NZ_BINM01000001.1"/>
</dbReference>
<comment type="caution">
    <text evidence="1">The sequence shown here is derived from an EMBL/GenBank/DDBJ whole genome shotgun (WGS) entry which is preliminary data.</text>
</comment>
<evidence type="ECO:0000313" key="1">
    <source>
        <dbReference type="EMBL" id="SJS98786.1"/>
    </source>
</evidence>